<dbReference type="PANTHER" id="PTHR36887">
    <property type="entry name" value="OS01G0532300 PROTEIN"/>
    <property type="match status" value="1"/>
</dbReference>
<organism evidence="2 3">
    <name type="scientific">Stephania japonica</name>
    <dbReference type="NCBI Taxonomy" id="461633"/>
    <lineage>
        <taxon>Eukaryota</taxon>
        <taxon>Viridiplantae</taxon>
        <taxon>Streptophyta</taxon>
        <taxon>Embryophyta</taxon>
        <taxon>Tracheophyta</taxon>
        <taxon>Spermatophyta</taxon>
        <taxon>Magnoliopsida</taxon>
        <taxon>Ranunculales</taxon>
        <taxon>Menispermaceae</taxon>
        <taxon>Menispermoideae</taxon>
        <taxon>Cissampelideae</taxon>
        <taxon>Stephania</taxon>
    </lineage>
</organism>
<keyword evidence="3" id="KW-1185">Reference proteome</keyword>
<dbReference type="Pfam" id="PF05553">
    <property type="entry name" value="DUF761"/>
    <property type="match status" value="1"/>
</dbReference>
<accession>A0AAP0KN96</accession>
<gene>
    <name evidence="2" type="ORF">Sjap_003091</name>
</gene>
<evidence type="ECO:0000313" key="2">
    <source>
        <dbReference type="EMBL" id="KAK9155611.1"/>
    </source>
</evidence>
<keyword evidence="1" id="KW-0472">Membrane</keyword>
<evidence type="ECO:0000256" key="1">
    <source>
        <dbReference type="SAM" id="Phobius"/>
    </source>
</evidence>
<evidence type="ECO:0000313" key="3">
    <source>
        <dbReference type="Proteomes" id="UP001417504"/>
    </source>
</evidence>
<dbReference type="Proteomes" id="UP001417504">
    <property type="component" value="Unassembled WGS sequence"/>
</dbReference>
<comment type="caution">
    <text evidence="2">The sequence shown here is derived from an EMBL/GenBank/DDBJ whole genome shotgun (WGS) entry which is preliminary data.</text>
</comment>
<feature type="transmembrane region" description="Helical" evidence="1">
    <location>
        <begin position="6"/>
        <end position="27"/>
    </location>
</feature>
<sequence>MRPPYLYFLLNLLIIALCAEAGLLSFLNPSSHEKKNTRLLGSSVAPKFPIKEANDGHDATVVQKVVESSLPNAGIDHQKKKAPKTIDKSVSEKIVMVSATVLKVRKCPSMPSLFFIGGGEGEADEGKDKYWEEEADVDDEMMEGTLTGQELFAKAETFIGNFYRQLKIQREESWNRIHGFYHKAF</sequence>
<dbReference type="EMBL" id="JBBNAE010000001">
    <property type="protein sequence ID" value="KAK9155611.1"/>
    <property type="molecule type" value="Genomic_DNA"/>
</dbReference>
<dbReference type="PANTHER" id="PTHR36887:SF1">
    <property type="entry name" value="OS01G0532300 PROTEIN"/>
    <property type="match status" value="1"/>
</dbReference>
<dbReference type="InterPro" id="IPR008480">
    <property type="entry name" value="DUF761_pln"/>
</dbReference>
<proteinExistence type="predicted"/>
<name>A0AAP0KN96_9MAGN</name>
<protein>
    <submittedName>
        <fullName evidence="2">Uncharacterized protein</fullName>
    </submittedName>
</protein>
<reference evidence="2 3" key="1">
    <citation type="submission" date="2024-01" db="EMBL/GenBank/DDBJ databases">
        <title>Genome assemblies of Stephania.</title>
        <authorList>
            <person name="Yang L."/>
        </authorList>
    </citation>
    <scope>NUCLEOTIDE SEQUENCE [LARGE SCALE GENOMIC DNA]</scope>
    <source>
        <strain evidence="2">QJT</strain>
        <tissue evidence="2">Leaf</tissue>
    </source>
</reference>
<dbReference type="AlphaFoldDB" id="A0AAP0KN96"/>
<keyword evidence="1" id="KW-0812">Transmembrane</keyword>
<keyword evidence="1" id="KW-1133">Transmembrane helix</keyword>